<comment type="similarity">
    <text evidence="3">Belongs to the FAD-dependent oxidoreductase 2 family. NadB subfamily.</text>
</comment>
<dbReference type="GO" id="GO:0033765">
    <property type="term" value="F:steroid dehydrogenase activity, acting on the CH-CH group of donors"/>
    <property type="evidence" value="ECO:0007669"/>
    <property type="project" value="UniProtKB-ARBA"/>
</dbReference>
<dbReference type="RefSeq" id="WP_015780222.1">
    <property type="nucleotide sequence ID" value="NC_013169.1"/>
</dbReference>
<dbReference type="UniPathway" id="UPA00253">
    <property type="reaction ID" value="UER00326"/>
</dbReference>
<evidence type="ECO:0000256" key="12">
    <source>
        <dbReference type="ARBA" id="ARBA00048305"/>
    </source>
</evidence>
<evidence type="ECO:0000256" key="2">
    <source>
        <dbReference type="ARBA" id="ARBA00004950"/>
    </source>
</evidence>
<dbReference type="PRINTS" id="PR00368">
    <property type="entry name" value="FADPNR"/>
</dbReference>
<protein>
    <recommendedName>
        <fullName evidence="5">L-aspartate oxidase</fullName>
        <ecNumber evidence="4">1.4.3.16</ecNumber>
    </recommendedName>
    <alternativeName>
        <fullName evidence="11">Quinolinate synthase B</fullName>
    </alternativeName>
</protein>
<feature type="compositionally biased region" description="Low complexity" evidence="13">
    <location>
        <begin position="191"/>
        <end position="200"/>
    </location>
</feature>
<comment type="catalytic activity">
    <reaction evidence="12">
        <text>L-aspartate + O2 = iminosuccinate + H2O2</text>
        <dbReference type="Rhea" id="RHEA:25876"/>
        <dbReference type="ChEBI" id="CHEBI:15379"/>
        <dbReference type="ChEBI" id="CHEBI:16240"/>
        <dbReference type="ChEBI" id="CHEBI:29991"/>
        <dbReference type="ChEBI" id="CHEBI:77875"/>
        <dbReference type="EC" id="1.4.3.16"/>
    </reaction>
    <physiologicalReaction direction="left-to-right" evidence="12">
        <dbReference type="Rhea" id="RHEA:25877"/>
    </physiologicalReaction>
</comment>
<evidence type="ECO:0000313" key="15">
    <source>
        <dbReference type="EMBL" id="ACV07291.1"/>
    </source>
</evidence>
<dbReference type="KEGG" id="kse:Ksed_23160"/>
<evidence type="ECO:0000313" key="16">
    <source>
        <dbReference type="Proteomes" id="UP000006666"/>
    </source>
</evidence>
<dbReference type="SUPFAM" id="SSF46977">
    <property type="entry name" value="Succinate dehydrogenase/fumarate reductase flavoprotein C-terminal domain"/>
    <property type="match status" value="1"/>
</dbReference>
<evidence type="ECO:0000256" key="9">
    <source>
        <dbReference type="ARBA" id="ARBA00023002"/>
    </source>
</evidence>
<accession>C7NF38</accession>
<keyword evidence="6" id="KW-0285">Flavoprotein</keyword>
<evidence type="ECO:0000256" key="11">
    <source>
        <dbReference type="ARBA" id="ARBA00030386"/>
    </source>
</evidence>
<dbReference type="Proteomes" id="UP000006666">
    <property type="component" value="Chromosome"/>
</dbReference>
<dbReference type="GO" id="GO:0008734">
    <property type="term" value="F:L-aspartate oxidase activity"/>
    <property type="evidence" value="ECO:0007669"/>
    <property type="project" value="UniProtKB-EC"/>
</dbReference>
<evidence type="ECO:0000256" key="5">
    <source>
        <dbReference type="ARBA" id="ARBA00021901"/>
    </source>
</evidence>
<dbReference type="InterPro" id="IPR003953">
    <property type="entry name" value="FAD-dep_OxRdtase_2_FAD-bd"/>
</dbReference>
<evidence type="ECO:0000256" key="8">
    <source>
        <dbReference type="ARBA" id="ARBA00022827"/>
    </source>
</evidence>
<dbReference type="PANTHER" id="PTHR42716">
    <property type="entry name" value="L-ASPARTATE OXIDASE"/>
    <property type="match status" value="1"/>
</dbReference>
<dbReference type="InterPro" id="IPR005288">
    <property type="entry name" value="NadB"/>
</dbReference>
<evidence type="ECO:0000256" key="7">
    <source>
        <dbReference type="ARBA" id="ARBA00022642"/>
    </source>
</evidence>
<proteinExistence type="inferred from homology"/>
<evidence type="ECO:0000259" key="14">
    <source>
        <dbReference type="Pfam" id="PF00890"/>
    </source>
</evidence>
<feature type="domain" description="FAD-dependent oxidoreductase 2 FAD-binding" evidence="14">
    <location>
        <begin position="29"/>
        <end position="455"/>
    </location>
</feature>
<dbReference type="eggNOG" id="COG0029">
    <property type="taxonomic scope" value="Bacteria"/>
</dbReference>
<dbReference type="STRING" id="478801.Ksed_23160"/>
<evidence type="ECO:0000256" key="1">
    <source>
        <dbReference type="ARBA" id="ARBA00001974"/>
    </source>
</evidence>
<dbReference type="InterPro" id="IPR036188">
    <property type="entry name" value="FAD/NAD-bd_sf"/>
</dbReference>
<evidence type="ECO:0000256" key="13">
    <source>
        <dbReference type="SAM" id="MobiDB-lite"/>
    </source>
</evidence>
<keyword evidence="7" id="KW-0662">Pyridine nucleotide biosynthesis</keyword>
<dbReference type="HOGENOM" id="CLU_014312_3_2_11"/>
<dbReference type="EC" id="1.4.3.16" evidence="4"/>
<dbReference type="InterPro" id="IPR027477">
    <property type="entry name" value="Succ_DH/fumarate_Rdtase_cat_sf"/>
</dbReference>
<dbReference type="AlphaFoldDB" id="C7NF38"/>
<feature type="region of interest" description="Disordered" evidence="13">
    <location>
        <begin position="473"/>
        <end position="500"/>
    </location>
</feature>
<organism evidence="15 16">
    <name type="scientific">Kytococcus sedentarius (strain ATCC 14392 / DSM 20547 / JCM 11482 / CCUG 33030 / NBRC 15357 / NCTC 11040 / CCM 314 / 541)</name>
    <name type="common">Micrococcus sedentarius</name>
    <dbReference type="NCBI Taxonomy" id="478801"/>
    <lineage>
        <taxon>Bacteria</taxon>
        <taxon>Bacillati</taxon>
        <taxon>Actinomycetota</taxon>
        <taxon>Actinomycetes</taxon>
        <taxon>Micrococcales</taxon>
        <taxon>Kytococcaceae</taxon>
        <taxon>Kytococcus</taxon>
    </lineage>
</organism>
<reference evidence="15 16" key="1">
    <citation type="journal article" date="2009" name="Stand. Genomic Sci.">
        <title>Complete genome sequence of Kytococcus sedentarius type strain (541).</title>
        <authorList>
            <person name="Sims D."/>
            <person name="Brettin T."/>
            <person name="Detter J.C."/>
            <person name="Han C."/>
            <person name="Lapidus A."/>
            <person name="Copeland A."/>
            <person name="Glavina Del Rio T."/>
            <person name="Nolan M."/>
            <person name="Chen F."/>
            <person name="Lucas S."/>
            <person name="Tice H."/>
            <person name="Cheng J.F."/>
            <person name="Bruce D."/>
            <person name="Goodwin L."/>
            <person name="Pitluck S."/>
            <person name="Ovchinnikova G."/>
            <person name="Pati A."/>
            <person name="Ivanova N."/>
            <person name="Mavrommatis K."/>
            <person name="Chen A."/>
            <person name="Palaniappan K."/>
            <person name="D'haeseleer P."/>
            <person name="Chain P."/>
            <person name="Bristow J."/>
            <person name="Eisen J.A."/>
            <person name="Markowitz V."/>
            <person name="Hugenholtz P."/>
            <person name="Schneider S."/>
            <person name="Goker M."/>
            <person name="Pukall R."/>
            <person name="Kyrpides N.C."/>
            <person name="Klenk H.P."/>
        </authorList>
    </citation>
    <scope>NUCLEOTIDE SEQUENCE [LARGE SCALE GENOMIC DNA]</scope>
    <source>
        <strain evidence="16">ATCC 14392 / DSM 20547 / JCM 11482 / CCUG 33030 / NBRC 15357 / NCTC 11040 / CCM 314 / 541</strain>
    </source>
</reference>
<evidence type="ECO:0000256" key="6">
    <source>
        <dbReference type="ARBA" id="ARBA00022630"/>
    </source>
</evidence>
<dbReference type="Gene3D" id="3.50.50.60">
    <property type="entry name" value="FAD/NAD(P)-binding domain"/>
    <property type="match status" value="2"/>
</dbReference>
<dbReference type="GO" id="GO:0034628">
    <property type="term" value="P:'de novo' NAD+ biosynthetic process from L-aspartate"/>
    <property type="evidence" value="ECO:0007669"/>
    <property type="project" value="TreeGrafter"/>
</dbReference>
<dbReference type="InterPro" id="IPR037099">
    <property type="entry name" value="Fum_R/Succ_DH_flav-like_C_sf"/>
</dbReference>
<dbReference type="EMBL" id="CP001686">
    <property type="protein sequence ID" value="ACV07291.1"/>
    <property type="molecule type" value="Genomic_DNA"/>
</dbReference>
<feature type="region of interest" description="Disordered" evidence="13">
    <location>
        <begin position="191"/>
        <end position="211"/>
    </location>
</feature>
<comment type="cofactor">
    <cofactor evidence="1">
        <name>FAD</name>
        <dbReference type="ChEBI" id="CHEBI:57692"/>
    </cofactor>
</comment>
<comment type="pathway">
    <text evidence="2">Cofactor biosynthesis; NAD(+) biosynthesis; iminoaspartate from L-aspartate (oxidase route): step 1/1.</text>
</comment>
<feature type="compositionally biased region" description="Low complexity" evidence="13">
    <location>
        <begin position="478"/>
        <end position="489"/>
    </location>
</feature>
<evidence type="ECO:0000256" key="3">
    <source>
        <dbReference type="ARBA" id="ARBA00008562"/>
    </source>
</evidence>
<dbReference type="Gene3D" id="3.90.700.10">
    <property type="entry name" value="Succinate dehydrogenase/fumarate reductase flavoprotein, catalytic domain"/>
    <property type="match status" value="1"/>
</dbReference>
<evidence type="ECO:0000256" key="10">
    <source>
        <dbReference type="ARBA" id="ARBA00029426"/>
    </source>
</evidence>
<feature type="region of interest" description="Disordered" evidence="13">
    <location>
        <begin position="532"/>
        <end position="551"/>
    </location>
</feature>
<keyword evidence="9" id="KW-0560">Oxidoreductase</keyword>
<evidence type="ECO:0000256" key="4">
    <source>
        <dbReference type="ARBA" id="ARBA00012173"/>
    </source>
</evidence>
<dbReference type="PANTHER" id="PTHR42716:SF2">
    <property type="entry name" value="L-ASPARTATE OXIDASE, CHLOROPLASTIC"/>
    <property type="match status" value="1"/>
</dbReference>
<dbReference type="SUPFAM" id="SSF51905">
    <property type="entry name" value="FAD/NAD(P)-binding domain"/>
    <property type="match status" value="1"/>
</dbReference>
<name>C7NF38_KYTSD</name>
<comment type="function">
    <text evidence="10">Catalyzes the oxidation of L-aspartate to iminoaspartate, the first step in the de novo biosynthesis of NAD(+).</text>
</comment>
<dbReference type="Pfam" id="PF00890">
    <property type="entry name" value="FAD_binding_2"/>
    <property type="match status" value="1"/>
</dbReference>
<gene>
    <name evidence="15" type="ordered locus">Ksed_23160</name>
</gene>
<keyword evidence="16" id="KW-1185">Reference proteome</keyword>
<sequence length="654" mass="64558">MSAREESSLGTAARVGASADAAAPVSAPVVVVGAGLAGMVTALRLAPTPVLLVSPLEPGRGGSTELAQGGLAAAMGTGDTPAAHAVDTHAAGGGLCDAATVTRVTDAGPDVVAELTALGVTWDRTASGPPHAGAMCGALSLGREGGHGRHRIVHAGDRTGAAIAATLADAVSSAPHITHLASVVTEVVTGGSDSADPAGRSGSGSAGLLSDDPGRVTGVVVRTAGGTHRIATDRVVLATGGYAGLYALTTNPSTTRGAGLALAARAGARLADLEFVQFHPTALDLAATPAGATPAAATGRTLPALGSAETAASLGRLPLLTEAAASLGRLPLLTEALRGAGAVLLSDGHRFVDEVAPRDVVAAAVHAERRAGRRVELDCRAVPDLDRFTALSATAAAAGLDPRRDPLPVCPAAHYSMGGVLTDARARTDVPGLWAVGEVACTGLHGANRLASNSLLEAVTTGRAAAEDLAAWSGGGPRSADAADASHAADAADDRCRPPADPLAAWHDGWRSPVAPHRTIRADAVDLALAGTPRDAAPPASAVTGDPASRRHVLGPDTVVSELLSVHAGVVRTRDGVQHALTALADRPGDDALVARLLLRSALRRAESVGGHRWGAPDPAAPGAAAPGAVALESAAAEACVAPGATLTASGVGR</sequence>
<keyword evidence="8" id="KW-0274">FAD</keyword>
<dbReference type="SUPFAM" id="SSF56425">
    <property type="entry name" value="Succinate dehydrogenase/fumarate reductase flavoprotein, catalytic domain"/>
    <property type="match status" value="1"/>
</dbReference>
<dbReference type="Gene3D" id="1.20.58.100">
    <property type="entry name" value="Fumarate reductase/succinate dehydrogenase flavoprotein-like, C-terminal domain"/>
    <property type="match status" value="1"/>
</dbReference>